<name>A0ABY0FK13_9BACT</name>
<reference evidence="1 2" key="2">
    <citation type="journal article" date="2020" name="Cell Rep.">
        <title>Acquisition and Adaptation of Ultra-small Parasitic Reduced Genome Bacteria to Mammalian Hosts.</title>
        <authorList>
            <person name="McLean J.S."/>
            <person name="Bor B."/>
            <person name="Kerns K.A."/>
            <person name="Liu Q."/>
            <person name="To T.T."/>
            <person name="Solden L."/>
            <person name="Hendrickson E.L."/>
            <person name="Wrighton K."/>
            <person name="Shi W."/>
            <person name="He X."/>
        </authorList>
    </citation>
    <scope>NUCLEOTIDE SEQUENCE [LARGE SCALE GENOMIC DNA]</scope>
    <source>
        <strain evidence="1 2">TM7_KMM_G3_1_HOT_351</strain>
    </source>
</reference>
<protein>
    <recommendedName>
        <fullName evidence="3">HNH endonuclease</fullName>
    </recommendedName>
</protein>
<reference evidence="1 2" key="1">
    <citation type="journal article" date="2018" name="bioRxiv">
        <title>Evidence of independent acquisition and adaption of ultra-small bacteria to human hosts across the highly diverse yet reduced genomes of the phylum Saccharibacteria.</title>
        <authorList>
            <person name="McLean J.S."/>
            <person name="Bor B."/>
            <person name="To T.T."/>
            <person name="Liu Q."/>
            <person name="Kearns K.A."/>
            <person name="Solden L.M."/>
            <person name="Wrighton K.C."/>
            <person name="He X."/>
            <person name="Shi W."/>
        </authorList>
    </citation>
    <scope>NUCLEOTIDE SEQUENCE [LARGE SCALE GENOMIC DNA]</scope>
    <source>
        <strain evidence="1 2">TM7_KMM_G3_1_HOT_351</strain>
    </source>
</reference>
<keyword evidence="2" id="KW-1185">Reference proteome</keyword>
<organism evidence="1 2">
    <name type="scientific">Candidatus Nanosyncoccus nanoralicus</name>
    <dbReference type="NCBI Taxonomy" id="2171996"/>
    <lineage>
        <taxon>Bacteria</taxon>
        <taxon>Candidatus Saccharimonadota</taxon>
        <taxon>Candidatus Nanosyncoccalia</taxon>
        <taxon>Candidatus Nanosyncoccales</taxon>
        <taxon>Candidatus Nanosyncoccaceae</taxon>
        <taxon>Candidatus Nanosyncoccus</taxon>
    </lineage>
</organism>
<gene>
    <name evidence="1" type="ORF">G3KMM_00315</name>
</gene>
<evidence type="ECO:0008006" key="3">
    <source>
        <dbReference type="Google" id="ProtNLM"/>
    </source>
</evidence>
<dbReference type="RefSeq" id="WP_129604616.1">
    <property type="nucleotide sequence ID" value="NZ_PRLL01000007.1"/>
</dbReference>
<accession>A0ABY0FK13</accession>
<proteinExistence type="predicted"/>
<evidence type="ECO:0000313" key="1">
    <source>
        <dbReference type="EMBL" id="RYC73620.1"/>
    </source>
</evidence>
<sequence>MATTTLVIKSGQIIDYSDRYFHSLSEDGKIYSGNGWDVEIKEGRNGRPGRIICHAERVYSYGPAVCHREFKLQDGTLGLAGGNITSRYAYFRSDNFTKWLKENGIQAIRRQNPNITYRSSNPVSDFWSHNLIIDTDGETEYSEDLKSITVSGATYAKVAQRYCDGIGWRTREAILYTEVKDVKSLF</sequence>
<comment type="caution">
    <text evidence="1">The sequence shown here is derived from an EMBL/GenBank/DDBJ whole genome shotgun (WGS) entry which is preliminary data.</text>
</comment>
<dbReference type="Proteomes" id="UP001191004">
    <property type="component" value="Unassembled WGS sequence"/>
</dbReference>
<evidence type="ECO:0000313" key="2">
    <source>
        <dbReference type="Proteomes" id="UP001191004"/>
    </source>
</evidence>
<dbReference type="EMBL" id="PRLL01000007">
    <property type="protein sequence ID" value="RYC73620.1"/>
    <property type="molecule type" value="Genomic_DNA"/>
</dbReference>